<feature type="transmembrane region" description="Helical" evidence="5">
    <location>
        <begin position="87"/>
        <end position="108"/>
    </location>
</feature>
<keyword evidence="4 5" id="KW-0472">Membrane</keyword>
<comment type="caution">
    <text evidence="6">The sequence shown here is derived from an EMBL/GenBank/DDBJ whole genome shotgun (WGS) entry which is preliminary data.</text>
</comment>
<dbReference type="STRING" id="3076.A0A2P6TBZ1"/>
<dbReference type="GO" id="GO:0016020">
    <property type="term" value="C:membrane"/>
    <property type="evidence" value="ECO:0007669"/>
    <property type="project" value="UniProtKB-SubCell"/>
</dbReference>
<accession>A0A2P6TBZ1</accession>
<feature type="transmembrane region" description="Helical" evidence="5">
    <location>
        <begin position="389"/>
        <end position="409"/>
    </location>
</feature>
<evidence type="ECO:0000313" key="7">
    <source>
        <dbReference type="Proteomes" id="UP000239899"/>
    </source>
</evidence>
<dbReference type="EMBL" id="LHPG02000026">
    <property type="protein sequence ID" value="PRW18402.1"/>
    <property type="molecule type" value="Genomic_DNA"/>
</dbReference>
<feature type="transmembrane region" description="Helical" evidence="5">
    <location>
        <begin position="219"/>
        <end position="246"/>
    </location>
</feature>
<keyword evidence="3 5" id="KW-1133">Transmembrane helix</keyword>
<evidence type="ECO:0000256" key="3">
    <source>
        <dbReference type="ARBA" id="ARBA00022989"/>
    </source>
</evidence>
<feature type="transmembrane region" description="Helical" evidence="5">
    <location>
        <begin position="343"/>
        <end position="369"/>
    </location>
</feature>
<organism evidence="6 7">
    <name type="scientific">Chlorella sorokiniana</name>
    <name type="common">Freshwater green alga</name>
    <dbReference type="NCBI Taxonomy" id="3076"/>
    <lineage>
        <taxon>Eukaryota</taxon>
        <taxon>Viridiplantae</taxon>
        <taxon>Chlorophyta</taxon>
        <taxon>core chlorophytes</taxon>
        <taxon>Trebouxiophyceae</taxon>
        <taxon>Chlorellales</taxon>
        <taxon>Chlorellaceae</taxon>
        <taxon>Chlorella clade</taxon>
        <taxon>Chlorella</taxon>
    </lineage>
</organism>
<proteinExistence type="predicted"/>
<evidence type="ECO:0000256" key="5">
    <source>
        <dbReference type="SAM" id="Phobius"/>
    </source>
</evidence>
<feature type="transmembrane region" description="Helical" evidence="5">
    <location>
        <begin position="37"/>
        <end position="59"/>
    </location>
</feature>
<protein>
    <submittedName>
        <fullName evidence="6">LIMR family protein</fullName>
    </submittedName>
</protein>
<dbReference type="OrthoDB" id="73273at2759"/>
<dbReference type="AlphaFoldDB" id="A0A2P6TBZ1"/>
<feature type="transmembrane region" description="Helical" evidence="5">
    <location>
        <begin position="490"/>
        <end position="508"/>
    </location>
</feature>
<keyword evidence="7" id="KW-1185">Reference proteome</keyword>
<dbReference type="PANTHER" id="PTHR31652:SF0">
    <property type="entry name" value="LIMR FAMILY PROTEIN DDB_G0283707-RELATED"/>
    <property type="match status" value="1"/>
</dbReference>
<evidence type="ECO:0000256" key="1">
    <source>
        <dbReference type="ARBA" id="ARBA00004141"/>
    </source>
</evidence>
<gene>
    <name evidence="6" type="ORF">C2E21_9303</name>
</gene>
<sequence>MNWFLIIVTVVVAILVLLVSLYLVVNYQHPEDRNQAWIPKIVVLLGFAVAFWTILLFPLDVANQQACALDVPLSSCETTLPMTQLWYAVYIAAMAITFVAVPFSIFYYEADSDWSFPRRVLSGFLWAFGTVVVMVLLICIPYAFAGYAVYDVQGARSGLLPVSYLSDQDYPFSQCIGLFSYYNAAGTKPAVNTSLVTLGYNCNVFINRVSDQWKQRVSIIVYAMVIVATVGWVLFMVFGAIGIVMLPMDWIREFIGRPKATITRSQYIDRARDLARRAKDILALADALKREERERGRGWRWRRNAKALNAQLLMLEEDEHQLEMVYPQSEDPDYKWVLTVIGFWLKFFGGLLGLVLSVCWVLQIILYILIDPPVTPLLNSLFIKANNVFPLFGTLLFGLFAFYLQLAVVKGNFKFGLNLLLFRVHPMRPGATLMSSFLFNVGLILLATTATIQFCAAAFQLYADGTAVLDIFGNQLTAIQGIRYIYTENIFIYCFLAFVALSLAWAAVRGPDRWKRTKVEDAYMM</sequence>
<evidence type="ECO:0000313" key="6">
    <source>
        <dbReference type="EMBL" id="PRW18402.1"/>
    </source>
</evidence>
<dbReference type="PANTHER" id="PTHR31652">
    <property type="entry name" value="LIMR FAMILY PROTEIN DDB_G0283707-RELATED"/>
    <property type="match status" value="1"/>
</dbReference>
<dbReference type="InterPro" id="IPR006876">
    <property type="entry name" value="LMBR1-like_membr_prot"/>
</dbReference>
<feature type="transmembrane region" description="Helical" evidence="5">
    <location>
        <begin position="6"/>
        <end position="25"/>
    </location>
</feature>
<keyword evidence="2 5" id="KW-0812">Transmembrane</keyword>
<feature type="transmembrane region" description="Helical" evidence="5">
    <location>
        <begin position="120"/>
        <end position="144"/>
    </location>
</feature>
<dbReference type="Pfam" id="PF04791">
    <property type="entry name" value="LMBR1"/>
    <property type="match status" value="2"/>
</dbReference>
<dbReference type="Proteomes" id="UP000239899">
    <property type="component" value="Unassembled WGS sequence"/>
</dbReference>
<reference evidence="6 7" key="1">
    <citation type="journal article" date="2018" name="Plant J.">
        <title>Genome sequences of Chlorella sorokiniana UTEX 1602 and Micractinium conductrix SAG 241.80: implications to maltose excretion by a green alga.</title>
        <authorList>
            <person name="Arriola M.B."/>
            <person name="Velmurugan N."/>
            <person name="Zhang Y."/>
            <person name="Plunkett M.H."/>
            <person name="Hondzo H."/>
            <person name="Barney B.M."/>
        </authorList>
    </citation>
    <scope>NUCLEOTIDE SEQUENCE [LARGE SCALE GENOMIC DNA]</scope>
    <source>
        <strain evidence="7">UTEX 1602</strain>
    </source>
</reference>
<name>A0A2P6TBZ1_CHLSO</name>
<feature type="transmembrane region" description="Helical" evidence="5">
    <location>
        <begin position="430"/>
        <end position="459"/>
    </location>
</feature>
<evidence type="ECO:0000256" key="4">
    <source>
        <dbReference type="ARBA" id="ARBA00023136"/>
    </source>
</evidence>
<comment type="subcellular location">
    <subcellularLocation>
        <location evidence="1">Membrane</location>
        <topology evidence="1">Multi-pass membrane protein</topology>
    </subcellularLocation>
</comment>
<evidence type="ECO:0000256" key="2">
    <source>
        <dbReference type="ARBA" id="ARBA00022692"/>
    </source>
</evidence>